<dbReference type="SUPFAM" id="SSF55486">
    <property type="entry name" value="Metalloproteases ('zincins'), catalytic domain"/>
    <property type="match status" value="1"/>
</dbReference>
<evidence type="ECO:0000256" key="15">
    <source>
        <dbReference type="RuleBase" id="RU003435"/>
    </source>
</evidence>
<keyword evidence="8 15" id="KW-0862">Zinc</keyword>
<dbReference type="GO" id="GO:0046872">
    <property type="term" value="F:metal ion binding"/>
    <property type="evidence" value="ECO:0007669"/>
    <property type="project" value="UniProtKB-UniRule"/>
</dbReference>
<evidence type="ECO:0000256" key="8">
    <source>
        <dbReference type="ARBA" id="ARBA00022833"/>
    </source>
</evidence>
<accession>A0A482PCS6</accession>
<gene>
    <name evidence="17" type="primary">dcp</name>
    <name evidence="17" type="ORF">E2R62_03970</name>
</gene>
<keyword evidence="7 15" id="KW-0378">Hydrolase</keyword>
<evidence type="ECO:0000256" key="12">
    <source>
        <dbReference type="ARBA" id="ARBA00066668"/>
    </source>
</evidence>
<dbReference type="GO" id="GO:0005829">
    <property type="term" value="C:cytosol"/>
    <property type="evidence" value="ECO:0007669"/>
    <property type="project" value="TreeGrafter"/>
</dbReference>
<sequence>MSSTNPFFSTSSLPYHAPRFDLLEVGHYRPAFDEGVRQKRAEIDAIIHNADAPDFVNTVLALEQSGELLTRVTSVFFAMTSAHTSDELQRLDEAFSAELAGLANDIWLNGKLFARVDSVWRQRETLGLDEESLRLLEVLHQRFVLSGARLSDDDKAQLRALNTEAATLTSQFNQRLLAANKSGGLLVNEVSQLAGLSEDEIAAAREAAREKGQQDGWLIPLLNTTQQPALSALRDRQTREALFTAGWRRAEKGDENDTRTIIQRLVAIRASQAQLLGFPDYASWKIADQMAKTPQAALAFMRAIVPAARQRALSELADIQRVIDDEEGGFSAEAWDWAFYAEQVRREKYDLDESRLKPYFALDTVLQEGVFWTASQLFGIKLVERFDIPVYHPDVRVWEIFDHDGSGLALFYGDFFARDSKSGGAWMGNFIEQSTLNQSRPVIYNVCNYQKPAPGQPALLLWDDVVTLFHEFGHTLHGLFATQRYATLSGTNTPRDFVEFPSQINEHWASHPVVFDRFARHYATGERMPAALQEKMRKASLFNKGYDMTELLSAALLDMGWHSLSVAQAQQEVEAFEKQLLAAENLDLPPVPPRYRSSYFAHIFGGGYAAGYYAYLWTQMLADDGYQWFVKQGGLTRENGQTFREAILSRGNGTDLAELYRQWRGHDPQIEPMLENRGLNE</sequence>
<dbReference type="InterPro" id="IPR024077">
    <property type="entry name" value="Neurolysin/TOP_dom2"/>
</dbReference>
<comment type="subcellular location">
    <subcellularLocation>
        <location evidence="1">Cytoplasm</location>
    </subcellularLocation>
</comment>
<comment type="similarity">
    <text evidence="2 15">Belongs to the peptidase M3 family.</text>
</comment>
<evidence type="ECO:0000256" key="2">
    <source>
        <dbReference type="ARBA" id="ARBA00006040"/>
    </source>
</evidence>
<name>A0A482PCS6_CITRO</name>
<keyword evidence="6 15" id="KW-0479">Metal-binding</keyword>
<keyword evidence="5 15" id="KW-0645">Protease</keyword>
<dbReference type="EC" id="3.4.15.5" evidence="12"/>
<evidence type="ECO:0000256" key="6">
    <source>
        <dbReference type="ARBA" id="ARBA00022723"/>
    </source>
</evidence>
<comment type="cofactor">
    <cofactor evidence="15">
        <name>Zn(2+)</name>
        <dbReference type="ChEBI" id="CHEBI:29105"/>
    </cofactor>
    <text evidence="15">Binds 1 zinc ion.</text>
</comment>
<dbReference type="PANTHER" id="PTHR43660:SF1">
    <property type="entry name" value="DIPEPTIDYL CARBOXYPEPTIDASE"/>
    <property type="match status" value="1"/>
</dbReference>
<dbReference type="Gene3D" id="1.10.1370.40">
    <property type="match status" value="1"/>
</dbReference>
<dbReference type="OMA" id="EPMLKNR"/>
<evidence type="ECO:0000256" key="9">
    <source>
        <dbReference type="ARBA" id="ARBA00023049"/>
    </source>
</evidence>
<dbReference type="Pfam" id="PF01432">
    <property type="entry name" value="Peptidase_M3"/>
    <property type="match status" value="1"/>
</dbReference>
<evidence type="ECO:0000256" key="4">
    <source>
        <dbReference type="ARBA" id="ARBA00022645"/>
    </source>
</evidence>
<evidence type="ECO:0000313" key="17">
    <source>
        <dbReference type="EMBL" id="QBY28085.1"/>
    </source>
</evidence>
<evidence type="ECO:0000256" key="1">
    <source>
        <dbReference type="ARBA" id="ARBA00004496"/>
    </source>
</evidence>
<evidence type="ECO:0000256" key="5">
    <source>
        <dbReference type="ARBA" id="ARBA00022670"/>
    </source>
</evidence>
<dbReference type="PANTHER" id="PTHR43660">
    <property type="entry name" value="DIPEPTIDYL CARBOXYPEPTIDASE"/>
    <property type="match status" value="1"/>
</dbReference>
<proteinExistence type="inferred from homology"/>
<dbReference type="GO" id="GO:0004222">
    <property type="term" value="F:metalloendopeptidase activity"/>
    <property type="evidence" value="ECO:0007669"/>
    <property type="project" value="InterPro"/>
</dbReference>
<evidence type="ECO:0000256" key="11">
    <source>
        <dbReference type="ARBA" id="ARBA00054529"/>
    </source>
</evidence>
<dbReference type="InterPro" id="IPR001567">
    <property type="entry name" value="Pept_M3A_M3B_dom"/>
</dbReference>
<dbReference type="FunFam" id="1.10.1370.40:FF:000001">
    <property type="entry name" value="Dipeptidyl carboxypeptidase II"/>
    <property type="match status" value="2"/>
</dbReference>
<evidence type="ECO:0000256" key="7">
    <source>
        <dbReference type="ARBA" id="ARBA00022801"/>
    </source>
</evidence>
<evidence type="ECO:0000256" key="14">
    <source>
        <dbReference type="ARBA" id="ARBA00075608"/>
    </source>
</evidence>
<dbReference type="GO" id="GO:0006508">
    <property type="term" value="P:proteolysis"/>
    <property type="evidence" value="ECO:0007669"/>
    <property type="project" value="UniProtKB-KW"/>
</dbReference>
<dbReference type="InterPro" id="IPR024079">
    <property type="entry name" value="MetalloPept_cat_dom_sf"/>
</dbReference>
<feature type="domain" description="Peptidase M3A/M3B catalytic" evidence="16">
    <location>
        <begin position="233"/>
        <end position="678"/>
    </location>
</feature>
<dbReference type="GO" id="GO:0008241">
    <property type="term" value="F:peptidyl-dipeptidase activity"/>
    <property type="evidence" value="ECO:0007669"/>
    <property type="project" value="UniProtKB-EC"/>
</dbReference>
<dbReference type="Gene3D" id="1.10.1370.10">
    <property type="entry name" value="Neurolysin, domain 3"/>
    <property type="match status" value="1"/>
</dbReference>
<dbReference type="EMBL" id="CP038008">
    <property type="protein sequence ID" value="QBY28085.1"/>
    <property type="molecule type" value="Genomic_DNA"/>
</dbReference>
<evidence type="ECO:0000256" key="10">
    <source>
        <dbReference type="ARBA" id="ARBA00052506"/>
    </source>
</evidence>
<keyword evidence="3" id="KW-0963">Cytoplasm</keyword>
<dbReference type="InterPro" id="IPR034005">
    <property type="entry name" value="M3A_DCP"/>
</dbReference>
<dbReference type="RefSeq" id="WP_012905750.1">
    <property type="nucleotide sequence ID" value="NZ_CAJTBI010000001.1"/>
</dbReference>
<dbReference type="Gene3D" id="3.40.390.10">
    <property type="entry name" value="Collagenase (Catalytic Domain)"/>
    <property type="match status" value="1"/>
</dbReference>
<dbReference type="InterPro" id="IPR045090">
    <property type="entry name" value="Pept_M3A_M3B"/>
</dbReference>
<dbReference type="CDD" id="cd06456">
    <property type="entry name" value="M3A_DCP"/>
    <property type="match status" value="1"/>
</dbReference>
<dbReference type="AlphaFoldDB" id="A0A482PCS6"/>
<evidence type="ECO:0000256" key="3">
    <source>
        <dbReference type="ARBA" id="ARBA00022490"/>
    </source>
</evidence>
<evidence type="ECO:0000256" key="13">
    <source>
        <dbReference type="ARBA" id="ARBA00070755"/>
    </source>
</evidence>
<keyword evidence="4 17" id="KW-0121">Carboxypeptidase</keyword>
<protein>
    <recommendedName>
        <fullName evidence="13">Dipeptidyl carboxypeptidase</fullName>
        <ecNumber evidence="12">3.4.15.5</ecNumber>
    </recommendedName>
    <alternativeName>
        <fullName evidence="14">Peptidyl-dipeptidase Dcp</fullName>
    </alternativeName>
</protein>
<dbReference type="NCBIfam" id="NF007624">
    <property type="entry name" value="PRK10280.1"/>
    <property type="match status" value="1"/>
</dbReference>
<dbReference type="FunFam" id="3.40.390.10:FF:000009">
    <property type="entry name" value="Oligopeptidase A"/>
    <property type="match status" value="1"/>
</dbReference>
<reference evidence="17" key="1">
    <citation type="submission" date="2019-03" db="EMBL/GenBank/DDBJ databases">
        <title>Complete genome sequence of enteropathogenic Citrobacter rodentium strain DBS100.</title>
        <authorList>
            <person name="Popov G."/>
            <person name="Fiebig A."/>
            <person name="Shideler S."/>
            <person name="Coombes B."/>
            <person name="Savchenko A."/>
        </authorList>
    </citation>
    <scope>NUCLEOTIDE SEQUENCE</scope>
    <source>
        <strain evidence="17">DBS100</strain>
    </source>
</reference>
<organism evidence="17">
    <name type="scientific">Citrobacter rodentium</name>
    <dbReference type="NCBI Taxonomy" id="67825"/>
    <lineage>
        <taxon>Bacteria</taxon>
        <taxon>Pseudomonadati</taxon>
        <taxon>Pseudomonadota</taxon>
        <taxon>Gammaproteobacteria</taxon>
        <taxon>Enterobacterales</taxon>
        <taxon>Enterobacteriaceae</taxon>
        <taxon>Citrobacter</taxon>
    </lineage>
</organism>
<dbReference type="GO" id="GO:0004180">
    <property type="term" value="F:carboxypeptidase activity"/>
    <property type="evidence" value="ECO:0007669"/>
    <property type="project" value="UniProtKB-KW"/>
</dbReference>
<evidence type="ECO:0000259" key="16">
    <source>
        <dbReference type="Pfam" id="PF01432"/>
    </source>
</evidence>
<comment type="catalytic activity">
    <reaction evidence="10">
        <text>Hydrolysis of unblocked, C-terminal dipeptides from oligopeptides, with broad specificity. Does not hydrolyze bonds in which P1' is Pro, or both P1 and P1' are Gly.</text>
        <dbReference type="EC" id="3.4.15.5"/>
    </reaction>
</comment>
<comment type="function">
    <text evidence="11">Removes dipeptides from the C-termini of N-blocked tripeptides, tetrapeptides and larger peptides.</text>
</comment>
<keyword evidence="9 15" id="KW-0482">Metalloprotease</keyword>